<evidence type="ECO:0008006" key="4">
    <source>
        <dbReference type="Google" id="ProtNLM"/>
    </source>
</evidence>
<comment type="caution">
    <text evidence="2">The sequence shown here is derived from an EMBL/GenBank/DDBJ whole genome shotgun (WGS) entry which is preliminary data.</text>
</comment>
<accession>W9C7H9</accession>
<feature type="compositionally biased region" description="Polar residues" evidence="1">
    <location>
        <begin position="281"/>
        <end position="313"/>
    </location>
</feature>
<evidence type="ECO:0000313" key="2">
    <source>
        <dbReference type="EMBL" id="ESZ91791.1"/>
    </source>
</evidence>
<sequence>MDRVILDVNDSNARAGINQNLTKRYIGAIEVYWHGAQPVFFGDLTGEALQAKMNVSRVLVYPNEQKKLFHMISLMNGAVRRERTLDVQNILDGTSPYLTANAFLAKLDNLYISVDIEREAAIKFDNHKMTEKMNFQSFYTMLEYLGDLCHKTKRDMVQAMKLKVTDDLKAMVKQDANPCTPAPPAAGDPMDLHAINANARKQTNKEQERHLGLCHYCKEPGHRVWDCTTKKQADILRNSYNAANAPKVCNPNWFGERPQGFQPRPQNPLARGGFQAGGSQTGYEGSQGRPPQNNGYFGQRNYNQFPNSQNQGFPRLYQLNNVQGYVEEESLAPSDSGSNATSRTTSSSGFFPEQGNA</sequence>
<dbReference type="OrthoDB" id="3555093at2759"/>
<dbReference type="SUPFAM" id="SSF57756">
    <property type="entry name" value="Retrovirus zinc finger-like domains"/>
    <property type="match status" value="1"/>
</dbReference>
<dbReference type="GO" id="GO:0008270">
    <property type="term" value="F:zinc ion binding"/>
    <property type="evidence" value="ECO:0007669"/>
    <property type="project" value="InterPro"/>
</dbReference>
<feature type="region of interest" description="Disordered" evidence="1">
    <location>
        <begin position="251"/>
        <end position="313"/>
    </location>
</feature>
<gene>
    <name evidence="2" type="ORF">SBOR_7829</name>
</gene>
<evidence type="ECO:0000313" key="3">
    <source>
        <dbReference type="Proteomes" id="UP000019487"/>
    </source>
</evidence>
<organism evidence="2 3">
    <name type="scientific">Sclerotinia borealis (strain F-4128)</name>
    <dbReference type="NCBI Taxonomy" id="1432307"/>
    <lineage>
        <taxon>Eukaryota</taxon>
        <taxon>Fungi</taxon>
        <taxon>Dikarya</taxon>
        <taxon>Ascomycota</taxon>
        <taxon>Pezizomycotina</taxon>
        <taxon>Leotiomycetes</taxon>
        <taxon>Helotiales</taxon>
        <taxon>Sclerotiniaceae</taxon>
        <taxon>Sclerotinia</taxon>
    </lineage>
</organism>
<dbReference type="GO" id="GO:0003676">
    <property type="term" value="F:nucleic acid binding"/>
    <property type="evidence" value="ECO:0007669"/>
    <property type="project" value="InterPro"/>
</dbReference>
<dbReference type="HOGENOM" id="CLU_776495_0_0_1"/>
<feature type="compositionally biased region" description="Polar residues" evidence="1">
    <location>
        <begin position="333"/>
        <end position="357"/>
    </location>
</feature>
<protein>
    <recommendedName>
        <fullName evidence="4">CCHC-type domain-containing protein</fullName>
    </recommendedName>
</protein>
<keyword evidence="3" id="KW-1185">Reference proteome</keyword>
<dbReference type="InterPro" id="IPR036875">
    <property type="entry name" value="Znf_CCHC_sf"/>
</dbReference>
<evidence type="ECO:0000256" key="1">
    <source>
        <dbReference type="SAM" id="MobiDB-lite"/>
    </source>
</evidence>
<proteinExistence type="predicted"/>
<dbReference type="EMBL" id="AYSA01000458">
    <property type="protein sequence ID" value="ESZ91791.1"/>
    <property type="molecule type" value="Genomic_DNA"/>
</dbReference>
<feature type="region of interest" description="Disordered" evidence="1">
    <location>
        <begin position="327"/>
        <end position="357"/>
    </location>
</feature>
<name>W9C7H9_SCLBF</name>
<dbReference type="Proteomes" id="UP000019487">
    <property type="component" value="Unassembled WGS sequence"/>
</dbReference>
<dbReference type="AlphaFoldDB" id="W9C7H9"/>
<reference evidence="2 3" key="1">
    <citation type="journal article" date="2014" name="Genome Announc.">
        <title>Draft genome sequence of Sclerotinia borealis, a psychrophilic plant pathogenic fungus.</title>
        <authorList>
            <person name="Mardanov A.V."/>
            <person name="Beletsky A.V."/>
            <person name="Kadnikov V.V."/>
            <person name="Ignatov A.N."/>
            <person name="Ravin N.V."/>
        </authorList>
    </citation>
    <scope>NUCLEOTIDE SEQUENCE [LARGE SCALE GENOMIC DNA]</scope>
    <source>
        <strain evidence="3">F-4157</strain>
    </source>
</reference>